<evidence type="ECO:0000313" key="5">
    <source>
        <dbReference type="Proteomes" id="UP001642484"/>
    </source>
</evidence>
<feature type="region of interest" description="Disordered" evidence="2">
    <location>
        <begin position="430"/>
        <end position="459"/>
    </location>
</feature>
<dbReference type="Pfam" id="PF13718">
    <property type="entry name" value="GNAT_acetyltr_2"/>
    <property type="match status" value="1"/>
</dbReference>
<dbReference type="PANTHER" id="PTHR10925">
    <property type="entry name" value="N-ACETYLTRANSFERASE 10"/>
    <property type="match status" value="1"/>
</dbReference>
<dbReference type="SUPFAM" id="SSF81383">
    <property type="entry name" value="F-box domain"/>
    <property type="match status" value="1"/>
</dbReference>
<dbReference type="InterPro" id="IPR038321">
    <property type="entry name" value="TmcA_C_sf"/>
</dbReference>
<keyword evidence="1" id="KW-0560">Oxidoreductase</keyword>
<dbReference type="Gene3D" id="1.20.120.890">
    <property type="entry name" value="tRNA(Met) cytidine acetyltransferase, tail domain"/>
    <property type="match status" value="1"/>
</dbReference>
<dbReference type="InterPro" id="IPR032672">
    <property type="entry name" value="TmcA/NAT10/Kre33"/>
</dbReference>
<dbReference type="Gene3D" id="2.60.120.920">
    <property type="match status" value="1"/>
</dbReference>
<name>A0ABP0RDW6_9DINO</name>
<evidence type="ECO:0000256" key="1">
    <source>
        <dbReference type="ARBA" id="ARBA00023002"/>
    </source>
</evidence>
<dbReference type="EMBL" id="CAXAMN010025717">
    <property type="protein sequence ID" value="CAK9097312.1"/>
    <property type="molecule type" value="Genomic_DNA"/>
</dbReference>
<feature type="region of interest" description="Disordered" evidence="2">
    <location>
        <begin position="492"/>
        <end position="533"/>
    </location>
</feature>
<protein>
    <recommendedName>
        <fullName evidence="3">N-acetyltransferase domain-containing protein</fullName>
    </recommendedName>
</protein>
<accession>A0ABP0RDW6</accession>
<proteinExistence type="predicted"/>
<dbReference type="InterPro" id="IPR036047">
    <property type="entry name" value="F-box-like_dom_sf"/>
</dbReference>
<dbReference type="InterPro" id="IPR016181">
    <property type="entry name" value="Acyl_CoA_acyltransferase"/>
</dbReference>
<evidence type="ECO:0000256" key="2">
    <source>
        <dbReference type="SAM" id="MobiDB-lite"/>
    </source>
</evidence>
<evidence type="ECO:0000313" key="4">
    <source>
        <dbReference type="EMBL" id="CAK9097312.1"/>
    </source>
</evidence>
<dbReference type="Gene3D" id="3.60.130.10">
    <property type="entry name" value="Clavaminate synthase-like"/>
    <property type="match status" value="1"/>
</dbReference>
<feature type="compositionally biased region" description="Low complexity" evidence="2">
    <location>
        <begin position="504"/>
        <end position="517"/>
    </location>
</feature>
<evidence type="ECO:0000259" key="3">
    <source>
        <dbReference type="Pfam" id="PF13718"/>
    </source>
</evidence>
<keyword evidence="5" id="KW-1185">Reference proteome</keyword>
<dbReference type="InterPro" id="IPR043136">
    <property type="entry name" value="B30.2/SPRY_sf"/>
</dbReference>
<dbReference type="SUPFAM" id="SSF55729">
    <property type="entry name" value="Acyl-CoA N-acyltransferases (Nat)"/>
    <property type="match status" value="1"/>
</dbReference>
<sequence>MHGMQRLRTNHNMFVGLGKNAEAKPAAAEEVQGVEGAASLRFEELNRKDLSSQAHESDLQELFGLLRCSHYKTKPSDLRCFLDTPQLRWFALRSSTCFLGLGIAAVEEPLSEELAEAVYLRQLKVPPQLMAQTLSSEAGFKDASRFRYARVLRLCVHPALQRRGLGSDLLKRILEKLRKERVDAVGACFGLKPWLLKLWRRSANTRLVWIAHGSEPSSGHHSATVLEPLSTRCIRVVERLQERLALQMPELLLGPLQHLDLETVAAVMAALPPLPPSPFRAQDAEDVRSFAFGARNLSCCRFALARAVLAALRVPRARLADRFEDALLDMLQGREANDSILRQAIRQLIADDGTTLKGGEGEKEPVPEDSRPFNPDGSGSLKAVKIRGRASRIHSAMHWLGRCRVSDPDYSVIQTPLLIGYDVTHEELTEGTSNVKEQEEDDQEVVGEPEDRLPRSSPFVGALRHAPKRSQILLLGQLDRLLRRRIPELAELGEDQESHGDAFSSIESSEKLPSSSPYVGFQRHAPPSSPVLSFTASPGRDALGISKGLPELDLKEVLPGELPEEVWTEVMRLALDVPELAAFSRVSMGFHKVVSSPDVWCQRVVRLPPSCLENFAPQLDRWLAAWTNAKKLVLPRSNQLLEQVNQRAPHLPIEVSWRFDRHLKGEGVEVLRHGQAVRRVAEEELVVLGDAALPCDDRWPYLEVHLDECGEGIGDMINDFGFGVTASVPEEIDELGSVADEVPRSWVVDFTQSMVCLSVNNREASQGKNLSAAALREGCRVGLLVKPNAFEIYIDGVHRDTLTVRPEDCVPVNSGLYPVLDLYGRTIEISKTDAEELELATLHSVDPILRTEKDLAKVLQFDGHIAQEVSRFSCHLDVEPVELAVLVLDVSDVVSSQHGCSLMDVSFLWVARVGHEDGFSGKEDRSTGLGSLQKGDAKMLKDLAQLSPRLQHALWDHLLQVLPPHPNPIPAPAELTVKPLNADFGALVTSELSAERLLGNPHYAQQLFHAWQEHGGLLVMRNLDLTPQQMVAISAFFGEVEDELDESKQMFAVGGESRAGPPMRERAGKGSMDHRRSLLGNTYQT</sequence>
<feature type="compositionally biased region" description="Basic and acidic residues" evidence="2">
    <location>
        <begin position="359"/>
        <end position="371"/>
    </location>
</feature>
<gene>
    <name evidence="4" type="ORF">CCMP2556_LOCUS46210</name>
</gene>
<comment type="caution">
    <text evidence="4">The sequence shown here is derived from an EMBL/GenBank/DDBJ whole genome shotgun (WGS) entry which is preliminary data.</text>
</comment>
<feature type="domain" description="N-acetyltransferase" evidence="3">
    <location>
        <begin position="62"/>
        <end position="173"/>
    </location>
</feature>
<dbReference type="InterPro" id="IPR042098">
    <property type="entry name" value="TauD-like_sf"/>
</dbReference>
<dbReference type="InterPro" id="IPR000182">
    <property type="entry name" value="GNAT_dom"/>
</dbReference>
<feature type="compositionally biased region" description="Basic and acidic residues" evidence="2">
    <location>
        <begin position="1063"/>
        <end position="1076"/>
    </location>
</feature>
<dbReference type="Proteomes" id="UP001642484">
    <property type="component" value="Unassembled WGS sequence"/>
</dbReference>
<feature type="compositionally biased region" description="Acidic residues" evidence="2">
    <location>
        <begin position="438"/>
        <end position="448"/>
    </location>
</feature>
<organism evidence="4 5">
    <name type="scientific">Durusdinium trenchii</name>
    <dbReference type="NCBI Taxonomy" id="1381693"/>
    <lineage>
        <taxon>Eukaryota</taxon>
        <taxon>Sar</taxon>
        <taxon>Alveolata</taxon>
        <taxon>Dinophyceae</taxon>
        <taxon>Suessiales</taxon>
        <taxon>Symbiodiniaceae</taxon>
        <taxon>Durusdinium</taxon>
    </lineage>
</organism>
<feature type="region of interest" description="Disordered" evidence="2">
    <location>
        <begin position="352"/>
        <end position="381"/>
    </location>
</feature>
<feature type="region of interest" description="Disordered" evidence="2">
    <location>
        <begin position="1054"/>
        <end position="1085"/>
    </location>
</feature>
<reference evidence="4 5" key="1">
    <citation type="submission" date="2024-02" db="EMBL/GenBank/DDBJ databases">
        <authorList>
            <person name="Chen Y."/>
            <person name="Shah S."/>
            <person name="Dougan E. K."/>
            <person name="Thang M."/>
            <person name="Chan C."/>
        </authorList>
    </citation>
    <scope>NUCLEOTIDE SEQUENCE [LARGE SCALE GENOMIC DNA]</scope>
</reference>
<dbReference type="Gene3D" id="3.40.630.30">
    <property type="match status" value="1"/>
</dbReference>
<dbReference type="PANTHER" id="PTHR10925:SF5">
    <property type="entry name" value="RNA CYTIDINE ACETYLTRANSFERASE"/>
    <property type="match status" value="1"/>
</dbReference>
<dbReference type="CDD" id="cd04301">
    <property type="entry name" value="NAT_SF"/>
    <property type="match status" value="1"/>
</dbReference>